<dbReference type="Gene3D" id="3.40.50.720">
    <property type="entry name" value="NAD(P)-binding Rossmann-like Domain"/>
    <property type="match status" value="1"/>
</dbReference>
<dbReference type="SUPFAM" id="SSF51735">
    <property type="entry name" value="NAD(P)-binding Rossmann-fold domains"/>
    <property type="match status" value="1"/>
</dbReference>
<accession>A0A8R1Y8B2</accession>
<dbReference type="GO" id="GO:0035336">
    <property type="term" value="P:long-chain fatty-acyl-CoA metabolic process"/>
    <property type="evidence" value="ECO:0000318"/>
    <property type="project" value="GO_Central"/>
</dbReference>
<dbReference type="FunFam" id="3.40.50.720:FF:000751">
    <property type="entry name" value="Fatty acyl-CoA reductase"/>
    <property type="match status" value="1"/>
</dbReference>
<comment type="function">
    <text evidence="4">Catalyzes the reduction of fatty acyl-CoA to fatty alcohols.</text>
</comment>
<dbReference type="Proteomes" id="UP000005239">
    <property type="component" value="Unassembled WGS sequence"/>
</dbReference>
<dbReference type="OrthoDB" id="429813at2759"/>
<name>A0A2A6BUM0_PRIPA</name>
<dbReference type="PANTHER" id="PTHR11011:SF45">
    <property type="entry name" value="FATTY ACYL-COA REDUCTASE CG8306-RELATED"/>
    <property type="match status" value="1"/>
</dbReference>
<evidence type="ECO:0000313" key="6">
    <source>
        <dbReference type="Proteomes" id="UP000005239"/>
    </source>
</evidence>
<dbReference type="EnsemblMetazoa" id="PPA00980.1">
    <property type="protein sequence ID" value="PPA00980.1"/>
    <property type="gene ID" value="WBGene00090534"/>
</dbReference>
<keyword evidence="4" id="KW-0560">Oxidoreductase</keyword>
<keyword evidence="2 4" id="KW-0444">Lipid biosynthesis</keyword>
<evidence type="ECO:0000256" key="2">
    <source>
        <dbReference type="ARBA" id="ARBA00022516"/>
    </source>
</evidence>
<reference evidence="6" key="1">
    <citation type="journal article" date="2008" name="Nat. Genet.">
        <title>The Pristionchus pacificus genome provides a unique perspective on nematode lifestyle and parasitism.</title>
        <authorList>
            <person name="Dieterich C."/>
            <person name="Clifton S.W."/>
            <person name="Schuster L.N."/>
            <person name="Chinwalla A."/>
            <person name="Delehaunty K."/>
            <person name="Dinkelacker I."/>
            <person name="Fulton L."/>
            <person name="Fulton R."/>
            <person name="Godfrey J."/>
            <person name="Minx P."/>
            <person name="Mitreva M."/>
            <person name="Roeseler W."/>
            <person name="Tian H."/>
            <person name="Witte H."/>
            <person name="Yang S.P."/>
            <person name="Wilson R.K."/>
            <person name="Sommer R.J."/>
        </authorList>
    </citation>
    <scope>NUCLEOTIDE SEQUENCE [LARGE SCALE GENOMIC DNA]</scope>
    <source>
        <strain evidence="6">PS312</strain>
    </source>
</reference>
<feature type="transmembrane region" description="Helical" evidence="4">
    <location>
        <begin position="1258"/>
        <end position="1276"/>
    </location>
</feature>
<dbReference type="CDD" id="cd09071">
    <property type="entry name" value="FAR_C"/>
    <property type="match status" value="1"/>
</dbReference>
<feature type="transmembrane region" description="Helical" evidence="4">
    <location>
        <begin position="215"/>
        <end position="235"/>
    </location>
</feature>
<comment type="similarity">
    <text evidence="1 4">Belongs to the fatty acyl-CoA reductase family.</text>
</comment>
<evidence type="ECO:0000256" key="3">
    <source>
        <dbReference type="ARBA" id="ARBA00023098"/>
    </source>
</evidence>
<evidence type="ECO:0000313" key="5">
    <source>
        <dbReference type="EnsemblMetazoa" id="PPA00980.1"/>
    </source>
</evidence>
<gene>
    <name evidence="5" type="primary">WBGene00090534</name>
</gene>
<sequence>MEAFKQFCSTYPVIQLVEVTVLISCSFPTVLLLFTIQRAPFHANCKILITLWTLAQSILYMSSLKFIYRMLQYEDNYAPKSFLSPPERHDYMRLQLSVATVAGFCELGITLERAASVRNPGVYHNNSPARLVIGVYLLFAILCGAKLGWMMGEGAESSSALIAAGILNCIDLFSFGSNIGVMLYCRRQYARLFAKTSLNARYQVREANDVAHAMISAYISGMCFKILIAALTWLFTFGFEKTGLYFLNESCWIIVRFPAISVSKRLFQLQHLNAGCGAAMFVLKHDRIRIRLAAFLLRRFFKFAKYKQKSPGITSRHIVTWRSILSNAKRTLEVNIGKFTMPDLMPPINSLYAGRSVFITGGTGFVGKVVIEKFLRDVPDIDQIFVLFRPGKNATAAQRWAHFSKALIFNRVRAENPKSLEKVVPVDGDISLDNFGMSEAHLKLVLENTSVVLHCAATVRFNEPLRQAIDLNLKGTDRMIKLCKKMPKLECFLHCSTCYVNADKEGAIEEKLYEPACDPHKLIEASEWMSEEMLEGITSSVTKKYFNTYTFTKHITEELVRRDCSSLPTLIFRPAVCASIWKDGIPGWADAFQGMTANAAGFGTGTIPRKPANPANVLDGVPVDAVSSMMIACAAYRMHLAAKGDRSSLPIFHCSTSDLNPMTVQHYQNLCGTFLTTYPLEKIILSPSVGTRGSPELEDTFHAIKQHFLGPALDVAVGLLGRKPEFAKAFTKARQMFNVSQFSTKSWTFQSRGMLELLNRMQPKDRETFDFDVRKLDWNEFISDVLFGMKHFLSKNDIFSDEKLEAARKNVKVMQALELAASLLFPYLVTVLATGDFKSWKTALPLGLALYYYFHCNQYSQLLLGLLSCLLVVFGAAADDVAVGAAVAADAGDEAAAHPVDLPTAAGPVIDYHWCGRRDGVICGVRASCLRDKNDNEVNVKDDKVTFPEGRSTLVFMAVSDAREWTVENDRTVGLCIWPLLADTWIVKMNGFEPHGPHAIWLQTRKRNHPRAWREGSGETFMEFVLTTGIYDTLASNGFEKFKDLLSRTLHCKGHSKLYAAMPGQTAKPAKSVMCMKDPTSPPGTVRWIYEIKYSNGRDRCQVRENYSQIFFLDFLLATSKAIGDCFLVATWCTETDYQGEQGPEFKREDGSGKCPKNKWLINNEHYYTGLAECKNSLTQTNNASWIVKIGGKDVEMTMAECTEDQKLPMEKIECNLKKGIWTNYANLTMELNRDANVYFETDKVEAKLRMDAKTLRGISYGAIGVVILVLIIFAVKEIAS</sequence>
<dbReference type="CDD" id="cd05236">
    <property type="entry name" value="FAR-N_SDR_e"/>
    <property type="match status" value="1"/>
</dbReference>
<evidence type="ECO:0000256" key="1">
    <source>
        <dbReference type="ARBA" id="ARBA00005928"/>
    </source>
</evidence>
<keyword evidence="4" id="KW-0521">NADP</keyword>
<dbReference type="GO" id="GO:0080019">
    <property type="term" value="F:alcohol-forming very long-chain fatty acyl-CoA reductase activity"/>
    <property type="evidence" value="ECO:0000318"/>
    <property type="project" value="GO_Central"/>
</dbReference>
<accession>A0A2A6BUM0</accession>
<dbReference type="InterPro" id="IPR033640">
    <property type="entry name" value="FAR_C"/>
</dbReference>
<feature type="transmembrane region" description="Helical" evidence="4">
    <location>
        <begin position="131"/>
        <end position="149"/>
    </location>
</feature>
<protein>
    <recommendedName>
        <fullName evidence="4">Fatty acyl-CoA reductase</fullName>
        <ecNumber evidence="4">1.2.1.84</ecNumber>
    </recommendedName>
</protein>
<dbReference type="EC" id="1.2.1.84" evidence="4"/>
<comment type="catalytic activity">
    <reaction evidence="4">
        <text>a long-chain fatty acyl-CoA + 2 NADPH + 2 H(+) = a long-chain primary fatty alcohol + 2 NADP(+) + CoA</text>
        <dbReference type="Rhea" id="RHEA:52716"/>
        <dbReference type="ChEBI" id="CHEBI:15378"/>
        <dbReference type="ChEBI" id="CHEBI:57287"/>
        <dbReference type="ChEBI" id="CHEBI:57783"/>
        <dbReference type="ChEBI" id="CHEBI:58349"/>
        <dbReference type="ChEBI" id="CHEBI:77396"/>
        <dbReference type="ChEBI" id="CHEBI:83139"/>
        <dbReference type="EC" id="1.2.1.84"/>
    </reaction>
</comment>
<dbReference type="Pfam" id="PF03015">
    <property type="entry name" value="Sterile"/>
    <property type="match status" value="1"/>
</dbReference>
<reference evidence="5" key="2">
    <citation type="submission" date="2022-06" db="UniProtKB">
        <authorList>
            <consortium name="EnsemblMetazoa"/>
        </authorList>
    </citation>
    <scope>IDENTIFICATION</scope>
    <source>
        <strain evidence="5">PS312</strain>
    </source>
</reference>
<dbReference type="GO" id="GO:0102965">
    <property type="term" value="F:alcohol-forming long-chain fatty acyl-CoA reductase activity"/>
    <property type="evidence" value="ECO:0007669"/>
    <property type="project" value="UniProtKB-EC"/>
</dbReference>
<dbReference type="InterPro" id="IPR026055">
    <property type="entry name" value="FAR"/>
</dbReference>
<feature type="transmembrane region" description="Helical" evidence="4">
    <location>
        <begin position="161"/>
        <end position="185"/>
    </location>
</feature>
<feature type="transmembrane region" description="Helical" evidence="4">
    <location>
        <begin position="48"/>
        <end position="71"/>
    </location>
</feature>
<evidence type="ECO:0000256" key="4">
    <source>
        <dbReference type="RuleBase" id="RU363097"/>
    </source>
</evidence>
<keyword evidence="6" id="KW-1185">Reference proteome</keyword>
<keyword evidence="3 4" id="KW-0443">Lipid metabolism</keyword>
<organism evidence="5 6">
    <name type="scientific">Pristionchus pacificus</name>
    <name type="common">Parasitic nematode worm</name>
    <dbReference type="NCBI Taxonomy" id="54126"/>
    <lineage>
        <taxon>Eukaryota</taxon>
        <taxon>Metazoa</taxon>
        <taxon>Ecdysozoa</taxon>
        <taxon>Nematoda</taxon>
        <taxon>Chromadorea</taxon>
        <taxon>Rhabditida</taxon>
        <taxon>Rhabditina</taxon>
        <taxon>Diplogasteromorpha</taxon>
        <taxon>Diplogasteroidea</taxon>
        <taxon>Neodiplogasteridae</taxon>
        <taxon>Pristionchus</taxon>
    </lineage>
</organism>
<keyword evidence="4" id="KW-0812">Transmembrane</keyword>
<dbReference type="GO" id="GO:0005777">
    <property type="term" value="C:peroxisome"/>
    <property type="evidence" value="ECO:0000318"/>
    <property type="project" value="GO_Central"/>
</dbReference>
<keyword evidence="4" id="KW-1133">Transmembrane helix</keyword>
<dbReference type="InterPro" id="IPR036291">
    <property type="entry name" value="NAD(P)-bd_dom_sf"/>
</dbReference>
<dbReference type="Pfam" id="PF07993">
    <property type="entry name" value="NAD_binding_4"/>
    <property type="match status" value="1"/>
</dbReference>
<feature type="transmembrane region" description="Helical" evidence="4">
    <location>
        <begin position="12"/>
        <end position="36"/>
    </location>
</feature>
<dbReference type="InterPro" id="IPR013120">
    <property type="entry name" value="FAR_NAD-bd"/>
</dbReference>
<proteinExistence type="inferred from homology"/>
<dbReference type="PANTHER" id="PTHR11011">
    <property type="entry name" value="MALE STERILITY PROTEIN 2-RELATED"/>
    <property type="match status" value="1"/>
</dbReference>
<keyword evidence="4" id="KW-0472">Membrane</keyword>